<reference evidence="1 2" key="1">
    <citation type="journal article" date="2016" name="Front. Microbiol.">
        <title>Comparative Genomic Analysis Reveals a Diverse Repertoire of Genes Involved in Prokaryote-Eukaryote Interactions within the Pseudovibrio Genus.</title>
        <authorList>
            <person name="Romano S."/>
            <person name="Fernandez-Guerra A."/>
            <person name="Reen F.J."/>
            <person name="Glockner F.O."/>
            <person name="Crowley S.P."/>
            <person name="O'Sullivan O."/>
            <person name="Cotter P.D."/>
            <person name="Adams C."/>
            <person name="Dobson A.D."/>
            <person name="O'Gara F."/>
        </authorList>
    </citation>
    <scope>NUCLEOTIDE SEQUENCE [LARGE SCALE GENOMIC DNA]</scope>
    <source>
        <strain evidence="1 2">Ad2</strain>
    </source>
</reference>
<dbReference type="RefSeq" id="WP_068007997.1">
    <property type="nucleotide sequence ID" value="NZ_FOFM01000028.1"/>
</dbReference>
<dbReference type="Proteomes" id="UP000076577">
    <property type="component" value="Unassembled WGS sequence"/>
</dbReference>
<gene>
    <name evidence="1" type="ORF">PsAD2_03202</name>
</gene>
<dbReference type="PATRIC" id="fig|989403.3.peg.3432"/>
<protein>
    <recommendedName>
        <fullName evidence="3">N-acetyltransferase domain-containing protein</fullName>
    </recommendedName>
</protein>
<accession>A0A165X0G4</accession>
<evidence type="ECO:0008006" key="3">
    <source>
        <dbReference type="Google" id="ProtNLM"/>
    </source>
</evidence>
<dbReference type="STRING" id="989403.SAMN05421798_1283"/>
<sequence length="184" mass="20484">MEQVATDIGVADAADKQADVNPKNNAVGPRTELRVRLFEERDIPAVRRIMRQHHSTTVFRNQPFSDWKLDRHFEKILSHPPRMACIIAEWQGQPVGVTWAVADSYMLSDGPLFVTVHVVAVDLEQKPLRRAKTFLSLVGGLKNWTASLNASHAFIHVTTGSNLKSTDRLMRAAGARFVGGAYVV</sequence>
<proteinExistence type="predicted"/>
<dbReference type="EMBL" id="LMCB01000035">
    <property type="protein sequence ID" value="KZL17215.1"/>
    <property type="molecule type" value="Genomic_DNA"/>
</dbReference>
<organism evidence="1 2">
    <name type="scientific">Pseudovibrio axinellae</name>
    <dbReference type="NCBI Taxonomy" id="989403"/>
    <lineage>
        <taxon>Bacteria</taxon>
        <taxon>Pseudomonadati</taxon>
        <taxon>Pseudomonadota</taxon>
        <taxon>Alphaproteobacteria</taxon>
        <taxon>Hyphomicrobiales</taxon>
        <taxon>Stappiaceae</taxon>
        <taxon>Pseudovibrio</taxon>
    </lineage>
</organism>
<dbReference type="AlphaFoldDB" id="A0A165X0G4"/>
<dbReference type="Gene3D" id="3.40.630.30">
    <property type="match status" value="1"/>
</dbReference>
<name>A0A165X0G4_9HYPH</name>
<evidence type="ECO:0000313" key="2">
    <source>
        <dbReference type="Proteomes" id="UP000076577"/>
    </source>
</evidence>
<keyword evidence="2" id="KW-1185">Reference proteome</keyword>
<comment type="caution">
    <text evidence="1">The sequence shown here is derived from an EMBL/GenBank/DDBJ whole genome shotgun (WGS) entry which is preliminary data.</text>
</comment>
<dbReference type="SUPFAM" id="SSF55729">
    <property type="entry name" value="Acyl-CoA N-acyltransferases (Nat)"/>
    <property type="match status" value="1"/>
</dbReference>
<dbReference type="InterPro" id="IPR016181">
    <property type="entry name" value="Acyl_CoA_acyltransferase"/>
</dbReference>
<evidence type="ECO:0000313" key="1">
    <source>
        <dbReference type="EMBL" id="KZL17215.1"/>
    </source>
</evidence>